<accession>A0A699JLB8</accession>
<organism evidence="1">
    <name type="scientific">Tanacetum cinerariifolium</name>
    <name type="common">Dalmatian daisy</name>
    <name type="synonym">Chrysanthemum cinerariifolium</name>
    <dbReference type="NCBI Taxonomy" id="118510"/>
    <lineage>
        <taxon>Eukaryota</taxon>
        <taxon>Viridiplantae</taxon>
        <taxon>Streptophyta</taxon>
        <taxon>Embryophyta</taxon>
        <taxon>Tracheophyta</taxon>
        <taxon>Spermatophyta</taxon>
        <taxon>Magnoliopsida</taxon>
        <taxon>eudicotyledons</taxon>
        <taxon>Gunneridae</taxon>
        <taxon>Pentapetalae</taxon>
        <taxon>asterids</taxon>
        <taxon>campanulids</taxon>
        <taxon>Asterales</taxon>
        <taxon>Asteraceae</taxon>
        <taxon>Asteroideae</taxon>
        <taxon>Anthemideae</taxon>
        <taxon>Anthemidinae</taxon>
        <taxon>Tanacetum</taxon>
    </lineage>
</organism>
<sequence length="690" mass="79739">MSSFNQQECLGCGQLCDGLYCYPCTYQQCGIVLTNVIYLNCIYEDEKPITSCECKGPLRGGFCLFCNLNAENSFTYDPNAYSFNDTSSNFNHLPQPQYETYLCELCGNDSHYGYDCPPQFPLVYEQELSYNQNYNDNYYPHNSQSFLCWDNCGGSHATFQCQPMDQNINSSGFDQIQPSQYPVIHHPSQEMSEEILQAKENIMKSIQTFLKKFNRISFREMPKVLSRAWEKFFEIQHAQPEDTNEVLQKLLEVLKIISEELAEYINSPSWNRPTFYNNDEEHSIQYKEYLENSSNAITTVLPTKEPKYSLSIGDEHLSTILETKSDEVIMSSVRNLVRIPTEYEVTSDNESECDVPVKDESSLIFTTFSNPIFDYNDDFISSDDELIFKEDVSMENFKIYSNPLFDDEEINSNKIGPHYFNAESNLIESLSNRDTLFDSSPKFDYLKEFSGELMPTSIINEERIKRDHEEYISLMEKLLTINSFPCPLENFHANMIIETLPTSPIPVEDSNSLREEIDIFTGTDDFMPPGIESDDYDSEGDIHFLEELLSNNSISLLENESSNLDHYDYPSFPRLPPEPSDVEIFFEPDSGVLTTNVVKGIYEHYVLMPNILPTLPTFDSLYLVYDTLLPFSSENKEEVFKPGILSYLIVSHRDKTTFDFSEISLVRTFHHHPSFSISNRRVILTRWSKL</sequence>
<gene>
    <name evidence="1" type="ORF">Tci_616050</name>
</gene>
<dbReference type="EMBL" id="BKCJ010424503">
    <property type="protein sequence ID" value="GFA44078.1"/>
    <property type="molecule type" value="Genomic_DNA"/>
</dbReference>
<evidence type="ECO:0000313" key="1">
    <source>
        <dbReference type="EMBL" id="GFA44078.1"/>
    </source>
</evidence>
<proteinExistence type="predicted"/>
<dbReference type="AlphaFoldDB" id="A0A699JLB8"/>
<name>A0A699JLB8_TANCI</name>
<comment type="caution">
    <text evidence="1">The sequence shown here is derived from an EMBL/GenBank/DDBJ whole genome shotgun (WGS) entry which is preliminary data.</text>
</comment>
<protein>
    <submittedName>
        <fullName evidence="1">Uncharacterized protein</fullName>
    </submittedName>
</protein>
<reference evidence="1" key="1">
    <citation type="journal article" date="2019" name="Sci. Rep.">
        <title>Draft genome of Tanacetum cinerariifolium, the natural source of mosquito coil.</title>
        <authorList>
            <person name="Yamashiro T."/>
            <person name="Shiraishi A."/>
            <person name="Satake H."/>
            <person name="Nakayama K."/>
        </authorList>
    </citation>
    <scope>NUCLEOTIDE SEQUENCE</scope>
</reference>